<proteinExistence type="predicted"/>
<organism evidence="2 3">
    <name type="scientific">Sphingomonas abietis</name>
    <dbReference type="NCBI Taxonomy" id="3012344"/>
    <lineage>
        <taxon>Bacteria</taxon>
        <taxon>Pseudomonadati</taxon>
        <taxon>Pseudomonadota</taxon>
        <taxon>Alphaproteobacteria</taxon>
        <taxon>Sphingomonadales</taxon>
        <taxon>Sphingomonadaceae</taxon>
        <taxon>Sphingomonas</taxon>
    </lineage>
</organism>
<accession>A0ABY7NL86</accession>
<reference evidence="2 3" key="1">
    <citation type="submission" date="2022-12" db="EMBL/GenBank/DDBJ databases">
        <title>Sphingomonas abieness sp. nov., an endophytic bacterium isolated from Abies koreana.</title>
        <authorList>
            <person name="Jiang L."/>
            <person name="Lee J."/>
        </authorList>
    </citation>
    <scope>NUCLEOTIDE SEQUENCE [LARGE SCALE GENOMIC DNA]</scope>
    <source>
        <strain evidence="3">PAMB 00755</strain>
    </source>
</reference>
<dbReference type="RefSeq" id="WP_270075986.1">
    <property type="nucleotide sequence ID" value="NZ_CP115174.1"/>
</dbReference>
<keyword evidence="3" id="KW-1185">Reference proteome</keyword>
<evidence type="ECO:0000313" key="2">
    <source>
        <dbReference type="EMBL" id="WBO21337.1"/>
    </source>
</evidence>
<evidence type="ECO:0000313" key="3">
    <source>
        <dbReference type="Proteomes" id="UP001210865"/>
    </source>
</evidence>
<protein>
    <submittedName>
        <fullName evidence="2">Transporter</fullName>
    </submittedName>
</protein>
<feature type="chain" id="PRO_5045858670" evidence="1">
    <location>
        <begin position="33"/>
        <end position="302"/>
    </location>
</feature>
<keyword evidence="1" id="KW-0732">Signal</keyword>
<evidence type="ECO:0000256" key="1">
    <source>
        <dbReference type="SAM" id="SignalP"/>
    </source>
</evidence>
<name>A0ABY7NL86_9SPHN</name>
<dbReference type="InterPro" id="IPR025737">
    <property type="entry name" value="FApF"/>
</dbReference>
<gene>
    <name evidence="2" type="ORF">PBT88_14230</name>
</gene>
<dbReference type="Proteomes" id="UP001210865">
    <property type="component" value="Chromosome"/>
</dbReference>
<dbReference type="EMBL" id="CP115174">
    <property type="protein sequence ID" value="WBO21337.1"/>
    <property type="molecule type" value="Genomic_DNA"/>
</dbReference>
<sequence length="302" mass="33373">MKVPKTRRVAWRSILLRFALFLASGVTTKAEAVEIEPYEYVTLPENTLIGVLYGYYGHHSDYQASGQNGVTQNANFRTQTGVLKIADYFNVGDHRALLSVVQIGGSLDHARIGDTSLGHDRGFGDTLIGSVYWPISDDVHGTYFAVAHYLTLPTGEYDKSRSVNLGGHRFVSNPGMSLDQKIAGKWSMDLGADIFFYGVNGKANALDQRLTQRVSTQWQAFLNYAWAKGLSTSVGYQGFRGGVQRLDDVRNGVKTDYDEIRFVVAKSVTPKLQLLAEANHQTRTSGGFRQDAGLSGRIVYVF</sequence>
<dbReference type="Pfam" id="PF13557">
    <property type="entry name" value="Phenol_MetA_deg"/>
    <property type="match status" value="1"/>
</dbReference>
<feature type="signal peptide" evidence="1">
    <location>
        <begin position="1"/>
        <end position="32"/>
    </location>
</feature>